<comment type="subcellular location">
    <subcellularLocation>
        <location evidence="1">Membrane</location>
    </subcellularLocation>
</comment>
<evidence type="ECO:0000313" key="4">
    <source>
        <dbReference type="EMBL" id="ARS90951.1"/>
    </source>
</evidence>
<dbReference type="AlphaFoldDB" id="A0A2Z2HUT2"/>
<accession>A0A2Z2HUT2</accession>
<keyword evidence="2" id="KW-0472">Membrane</keyword>
<evidence type="ECO:0000256" key="2">
    <source>
        <dbReference type="ARBA" id="ARBA00023136"/>
    </source>
</evidence>
<dbReference type="InterPro" id="IPR036127">
    <property type="entry name" value="CcmE-like_sf"/>
</dbReference>
<dbReference type="GO" id="GO:0005886">
    <property type="term" value="C:plasma membrane"/>
    <property type="evidence" value="ECO:0007669"/>
    <property type="project" value="InterPro"/>
</dbReference>
<dbReference type="RefSeq" id="WP_086889316.1">
    <property type="nucleotide sequence ID" value="NZ_CP019893.1"/>
</dbReference>
<protein>
    <submittedName>
        <fullName evidence="4">Cytochrome C biogenesis protein</fullName>
    </submittedName>
</protein>
<dbReference type="EMBL" id="CP019893">
    <property type="protein sequence ID" value="ARS90951.1"/>
    <property type="molecule type" value="Genomic_DNA"/>
</dbReference>
<name>A0A2Z2HUT2_9EURY</name>
<dbReference type="Pfam" id="PF03100">
    <property type="entry name" value="CcmE"/>
    <property type="match status" value="1"/>
</dbReference>
<dbReference type="GO" id="GO:0020037">
    <property type="term" value="F:heme binding"/>
    <property type="evidence" value="ECO:0007669"/>
    <property type="project" value="InterPro"/>
</dbReference>
<dbReference type="GO" id="GO:0017003">
    <property type="term" value="P:protein-heme linkage"/>
    <property type="evidence" value="ECO:0007669"/>
    <property type="project" value="InterPro"/>
</dbReference>
<dbReference type="Gene3D" id="2.40.50.140">
    <property type="entry name" value="Nucleic acid-binding proteins"/>
    <property type="match status" value="1"/>
</dbReference>
<dbReference type="GO" id="GO:0017004">
    <property type="term" value="P:cytochrome complex assembly"/>
    <property type="evidence" value="ECO:0007669"/>
    <property type="project" value="InterPro"/>
</dbReference>
<evidence type="ECO:0000313" key="5">
    <source>
        <dbReference type="Proteomes" id="UP000250088"/>
    </source>
</evidence>
<proteinExistence type="predicted"/>
<organism evidence="4 5">
    <name type="scientific">Natrarchaeobaculum aegyptiacum</name>
    <dbReference type="NCBI Taxonomy" id="745377"/>
    <lineage>
        <taxon>Archaea</taxon>
        <taxon>Methanobacteriati</taxon>
        <taxon>Methanobacteriota</taxon>
        <taxon>Stenosarchaea group</taxon>
        <taxon>Halobacteria</taxon>
        <taxon>Halobacteriales</taxon>
        <taxon>Natrialbaceae</taxon>
        <taxon>Natrarchaeobaculum</taxon>
    </lineage>
</organism>
<dbReference type="OrthoDB" id="268168at2157"/>
<dbReference type="Proteomes" id="UP000250088">
    <property type="component" value="Chromosome"/>
</dbReference>
<dbReference type="KEGG" id="naj:B1756_15245"/>
<feature type="region of interest" description="Disordered" evidence="3">
    <location>
        <begin position="115"/>
        <end position="174"/>
    </location>
</feature>
<reference evidence="5" key="1">
    <citation type="submission" date="2017-02" db="EMBL/GenBank/DDBJ databases">
        <title>Natronthermophilus aegyptiacus gen. nov.,sp. nov., an aerobic, extremely halophilic alkalithermophilic archaeon isolated from the athalassohaline Wadi An Natrun, Egypt.</title>
        <authorList>
            <person name="Zhao B."/>
        </authorList>
    </citation>
    <scope>NUCLEOTIDE SEQUENCE [LARGE SCALE GENOMIC DNA]</scope>
    <source>
        <strain evidence="5">JW/NM-HA 15</strain>
    </source>
</reference>
<dbReference type="InterPro" id="IPR012340">
    <property type="entry name" value="NA-bd_OB-fold"/>
</dbReference>
<evidence type="ECO:0000256" key="3">
    <source>
        <dbReference type="SAM" id="MobiDB-lite"/>
    </source>
</evidence>
<dbReference type="InterPro" id="IPR004329">
    <property type="entry name" value="CcmE"/>
</dbReference>
<sequence length="174" mass="18496">MDRKVKVLVGGVGIAVLLAILATTTMGSATEFVTPTDLVETDDHDDEVVKLEGRAIDLADDEEITFTVVDENHSTSVSYDGEMPETMSDGREVVAEGYYDGEHVEASDLTVRAHEGEHPDDAGANETQFGGEYDEYDAYDEYEGYDNGDDADSPDGESAGGPATDGGDDAETTA</sequence>
<keyword evidence="5" id="KW-1185">Reference proteome</keyword>
<dbReference type="GeneID" id="32895456"/>
<gene>
    <name evidence="4" type="ORF">B1756_15245</name>
</gene>
<dbReference type="SUPFAM" id="SSF82093">
    <property type="entry name" value="Heme chaperone CcmE"/>
    <property type="match status" value="1"/>
</dbReference>
<evidence type="ECO:0000256" key="1">
    <source>
        <dbReference type="ARBA" id="ARBA00004370"/>
    </source>
</evidence>
<feature type="compositionally biased region" description="Acidic residues" evidence="3">
    <location>
        <begin position="132"/>
        <end position="155"/>
    </location>
</feature>